<dbReference type="PANTHER" id="PTHR22916:SF51">
    <property type="entry name" value="GLYCOSYLTRANSFERASE EPSH-RELATED"/>
    <property type="match status" value="1"/>
</dbReference>
<accession>A0A173Z4U5</accession>
<dbReference type="SUPFAM" id="SSF53448">
    <property type="entry name" value="Nucleotide-diphospho-sugar transferases"/>
    <property type="match status" value="1"/>
</dbReference>
<evidence type="ECO:0000313" key="5">
    <source>
        <dbReference type="Proteomes" id="UP000095558"/>
    </source>
</evidence>
<keyword evidence="1 4" id="KW-0328">Glycosyltransferase</keyword>
<feature type="domain" description="Glycosyltransferase 2-like" evidence="3">
    <location>
        <begin position="6"/>
        <end position="133"/>
    </location>
</feature>
<evidence type="ECO:0000313" key="4">
    <source>
        <dbReference type="EMBL" id="CUN71304.1"/>
    </source>
</evidence>
<organism evidence="4 5">
    <name type="scientific">Clostridium disporicum</name>
    <dbReference type="NCBI Taxonomy" id="84024"/>
    <lineage>
        <taxon>Bacteria</taxon>
        <taxon>Bacillati</taxon>
        <taxon>Bacillota</taxon>
        <taxon>Clostridia</taxon>
        <taxon>Eubacteriales</taxon>
        <taxon>Clostridiaceae</taxon>
        <taxon>Clostridium</taxon>
    </lineage>
</organism>
<evidence type="ECO:0000259" key="3">
    <source>
        <dbReference type="Pfam" id="PF00535"/>
    </source>
</evidence>
<name>A0A173Z4U5_9CLOT</name>
<dbReference type="CDD" id="cd00761">
    <property type="entry name" value="Glyco_tranf_GTA_type"/>
    <property type="match status" value="1"/>
</dbReference>
<dbReference type="OrthoDB" id="9807674at2"/>
<keyword evidence="2 4" id="KW-0808">Transferase</keyword>
<dbReference type="AlphaFoldDB" id="A0A173Z4U5"/>
<evidence type="ECO:0000256" key="1">
    <source>
        <dbReference type="ARBA" id="ARBA00022676"/>
    </source>
</evidence>
<dbReference type="InterPro" id="IPR029044">
    <property type="entry name" value="Nucleotide-diphossugar_trans"/>
</dbReference>
<dbReference type="Pfam" id="PF00535">
    <property type="entry name" value="Glycos_transf_2"/>
    <property type="match status" value="1"/>
</dbReference>
<dbReference type="PANTHER" id="PTHR22916">
    <property type="entry name" value="GLYCOSYLTRANSFERASE"/>
    <property type="match status" value="1"/>
</dbReference>
<sequence length="342" mass="40673">MLPKISVIVPIYKVENYINRCIDSILNQTYKNIEVILVDDGSPDNCGSIVDNYKVKDSRVISLHKENGGLSDARNYGMKYATGEYVVFVDSDDWLKEEMIETLIGLAIELNADVVQSGFYYAYDKYLLYDDRYYKEYMNPIQLNRDEVMKELVINEKVKNFAWGKLYKIKLIKDLPFKKGVLFEDVFWAHNVMNRVSKYVICHKPMYYYFQRNDSIVSTYTARNLDIIWGMKERHKFIEKNYEELINESYKILTKTILLHYYLLNKNNDKDLDGCYRKELRSYIIENYSNIKDAIINDKELSKEVSLFKFNYYLSRIYVNINKILRKVNLKEKQSALKKISF</sequence>
<gene>
    <name evidence="4" type="primary">hyaD_3</name>
    <name evidence="4" type="ORF">ERS852470_00552</name>
</gene>
<dbReference type="EC" id="2.4.1.212" evidence="4"/>
<proteinExistence type="predicted"/>
<dbReference type="GO" id="GO:0050501">
    <property type="term" value="F:hyaluronan synthase activity"/>
    <property type="evidence" value="ECO:0007669"/>
    <property type="project" value="UniProtKB-EC"/>
</dbReference>
<protein>
    <submittedName>
        <fullName evidence="4">Beta-1,4-galactosyltransferase</fullName>
        <ecNumber evidence="4">2.4.1.212</ecNumber>
    </submittedName>
</protein>
<dbReference type="EMBL" id="CYZV01000004">
    <property type="protein sequence ID" value="CUN71304.1"/>
    <property type="molecule type" value="Genomic_DNA"/>
</dbReference>
<reference evidence="4 5" key="1">
    <citation type="submission" date="2015-09" db="EMBL/GenBank/DDBJ databases">
        <authorList>
            <consortium name="Pathogen Informatics"/>
        </authorList>
    </citation>
    <scope>NUCLEOTIDE SEQUENCE [LARGE SCALE GENOMIC DNA]</scope>
    <source>
        <strain evidence="4 5">2789STDY5834855</strain>
    </source>
</reference>
<dbReference type="RefSeq" id="WP_055275333.1">
    <property type="nucleotide sequence ID" value="NZ_CYZV01000004.1"/>
</dbReference>
<dbReference type="InterPro" id="IPR001173">
    <property type="entry name" value="Glyco_trans_2-like"/>
</dbReference>
<dbReference type="Gene3D" id="3.90.550.10">
    <property type="entry name" value="Spore Coat Polysaccharide Biosynthesis Protein SpsA, Chain A"/>
    <property type="match status" value="1"/>
</dbReference>
<dbReference type="Proteomes" id="UP000095558">
    <property type="component" value="Unassembled WGS sequence"/>
</dbReference>
<evidence type="ECO:0000256" key="2">
    <source>
        <dbReference type="ARBA" id="ARBA00022679"/>
    </source>
</evidence>